<name>A0A1S9PBY2_9SPHI</name>
<protein>
    <recommendedName>
        <fullName evidence="1">N-acetyltransferase domain-containing protein</fullName>
    </recommendedName>
</protein>
<proteinExistence type="predicted"/>
<dbReference type="InterPro" id="IPR016181">
    <property type="entry name" value="Acyl_CoA_acyltransferase"/>
</dbReference>
<reference evidence="2 3" key="1">
    <citation type="submission" date="2016-07" db="EMBL/GenBank/DDBJ databases">
        <title>Genomic analysis of zinc-resistant bacterium Mucilaginibacter pedocola TBZ30.</title>
        <authorList>
            <person name="Huang J."/>
            <person name="Tang J."/>
        </authorList>
    </citation>
    <scope>NUCLEOTIDE SEQUENCE [LARGE SCALE GENOMIC DNA]</scope>
    <source>
        <strain evidence="2 3">TBZ30</strain>
    </source>
</reference>
<dbReference type="Pfam" id="PF13302">
    <property type="entry name" value="Acetyltransf_3"/>
    <property type="match status" value="1"/>
</dbReference>
<sequence length="167" mass="18050">MAYTLQTERLNIRGLTLSDTAFIIQLLNSPGWLTFIGDRNVRTTEEAIAYLNNGPIKSYSENGFGLMLVETKEGAPIGMCGIIKRPSLPNPDIGYALMAEFAGQGYAYEMARAVLTHAVDVLKLPIITAITLPSNASSVKLLSKLGLKLQGEITSGDTGETLLLFEL</sequence>
<dbReference type="Gene3D" id="3.40.630.30">
    <property type="match status" value="1"/>
</dbReference>
<keyword evidence="3" id="KW-1185">Reference proteome</keyword>
<dbReference type="EMBL" id="MBTF01000023">
    <property type="protein sequence ID" value="OOQ58496.1"/>
    <property type="molecule type" value="Genomic_DNA"/>
</dbReference>
<evidence type="ECO:0000313" key="3">
    <source>
        <dbReference type="Proteomes" id="UP000189739"/>
    </source>
</evidence>
<gene>
    <name evidence="2" type="ORF">BC343_07455</name>
</gene>
<dbReference type="AlphaFoldDB" id="A0A1S9PBY2"/>
<dbReference type="GO" id="GO:0016747">
    <property type="term" value="F:acyltransferase activity, transferring groups other than amino-acyl groups"/>
    <property type="evidence" value="ECO:0007669"/>
    <property type="project" value="InterPro"/>
</dbReference>
<dbReference type="Proteomes" id="UP000189739">
    <property type="component" value="Unassembled WGS sequence"/>
</dbReference>
<dbReference type="RefSeq" id="WP_078349195.1">
    <property type="nucleotide sequence ID" value="NZ_MBTF01000023.1"/>
</dbReference>
<dbReference type="PANTHER" id="PTHR43792">
    <property type="entry name" value="GNAT FAMILY, PUTATIVE (AFU_ORTHOLOGUE AFUA_3G00765)-RELATED-RELATED"/>
    <property type="match status" value="1"/>
</dbReference>
<dbReference type="PROSITE" id="PS51186">
    <property type="entry name" value="GNAT"/>
    <property type="match status" value="1"/>
</dbReference>
<dbReference type="OrthoDB" id="9798081at2"/>
<dbReference type="PANTHER" id="PTHR43792:SF1">
    <property type="entry name" value="N-ACETYLTRANSFERASE DOMAIN-CONTAINING PROTEIN"/>
    <property type="match status" value="1"/>
</dbReference>
<feature type="domain" description="N-acetyltransferase" evidence="1">
    <location>
        <begin position="10"/>
        <end position="167"/>
    </location>
</feature>
<evidence type="ECO:0000259" key="1">
    <source>
        <dbReference type="PROSITE" id="PS51186"/>
    </source>
</evidence>
<dbReference type="STRING" id="1792845.BC343_07455"/>
<dbReference type="SUPFAM" id="SSF55729">
    <property type="entry name" value="Acyl-CoA N-acyltransferases (Nat)"/>
    <property type="match status" value="1"/>
</dbReference>
<dbReference type="InterPro" id="IPR000182">
    <property type="entry name" value="GNAT_dom"/>
</dbReference>
<comment type="caution">
    <text evidence="2">The sequence shown here is derived from an EMBL/GenBank/DDBJ whole genome shotgun (WGS) entry which is preliminary data.</text>
</comment>
<evidence type="ECO:0000313" key="2">
    <source>
        <dbReference type="EMBL" id="OOQ58496.1"/>
    </source>
</evidence>
<dbReference type="InterPro" id="IPR051531">
    <property type="entry name" value="N-acetyltransferase"/>
</dbReference>
<organism evidence="2 3">
    <name type="scientific">Mucilaginibacter pedocola</name>
    <dbReference type="NCBI Taxonomy" id="1792845"/>
    <lineage>
        <taxon>Bacteria</taxon>
        <taxon>Pseudomonadati</taxon>
        <taxon>Bacteroidota</taxon>
        <taxon>Sphingobacteriia</taxon>
        <taxon>Sphingobacteriales</taxon>
        <taxon>Sphingobacteriaceae</taxon>
        <taxon>Mucilaginibacter</taxon>
    </lineage>
</organism>
<accession>A0A1S9PBY2</accession>